<evidence type="ECO:0000259" key="3">
    <source>
        <dbReference type="Pfam" id="PF13860"/>
    </source>
</evidence>
<feature type="region of interest" description="Disordered" evidence="2">
    <location>
        <begin position="484"/>
        <end position="503"/>
    </location>
</feature>
<protein>
    <recommendedName>
        <fullName evidence="3">FlgD/Vpr Ig-like domain-containing protein</fullName>
    </recommendedName>
</protein>
<dbReference type="InterPro" id="IPR006311">
    <property type="entry name" value="TAT_signal"/>
</dbReference>
<evidence type="ECO:0000313" key="4">
    <source>
        <dbReference type="EMBL" id="QDI69996.1"/>
    </source>
</evidence>
<dbReference type="InterPro" id="IPR028994">
    <property type="entry name" value="Integrin_alpha_N"/>
</dbReference>
<evidence type="ECO:0000256" key="2">
    <source>
        <dbReference type="SAM" id="MobiDB-lite"/>
    </source>
</evidence>
<dbReference type="KEGG" id="sast:CD934_15780"/>
<evidence type="ECO:0000313" key="5">
    <source>
        <dbReference type="Proteomes" id="UP000316215"/>
    </source>
</evidence>
<dbReference type="Pfam" id="PF13517">
    <property type="entry name" value="FG-GAP_3"/>
    <property type="match status" value="1"/>
</dbReference>
<sequence length="1067" mass="111605">MGAPTVRIRPLTWGGVRNVRGAVGSAPLGPTACAATSPSLPLPSPERSCMGRRAFVRGATAAAVSLTLAVGLGPLTAGAAHGATASAEVVVPATTSLLPGTSLLSAGPSGFLRHEPGHGLLWTGHDGTDTVVDASAGDPYGITATGAGSDVVARHDASARTVTLRNMASGEVDTVPLPEGHAYFSTLGSTVVTTAGTPGTDSVWHLLDLRDDGSVADRTVAGVPSGTYLWSSTPLGDARGQVVRYRKGDDMVTAWLDVAQGRLTTLPYEVQSWYYLVALTPTHLVWWYNGTLHVASRQNLDAPPRTLPVADVGQVLGMVGDTVLVSRYDSSLGRYDIGLPAWRVDAVPLDGSAPRTLLARTSRQAVPTVDGGLLVPGGADPGQWGVHLVEAAAGGGVTVRRVADAHPRKVVHPVSQLSLDQGRLTTVEENPVSQWDHLHTRDNGVAGSPTVGARTDRGRVAPESHGANRLRVLDTGDGRTVVSGHGTSAAEQPRLLGPSQSLPGTRIDSSRVYAYAAAAHGRFAALTRPYDSNGVAETRVVDLDTGRTVHTTTDTVRALWGTTLWVMSGNDTVVPVDLVTGQRGEPVWFGRGCLLDDFQAVGRWLLWTCVLNSEGQGVYDTVTKRNVTLVSGSGGERAKLGDGFVATVESGRLKVIDVRGGTPVAHTAGTFEWNSWDVDPYTGVIAQLRSDHSVRLTPSGVPVSALAQRDATVAASVDVKGGTVAWNPKWWLNKPAASWKLTVADKAGGAVVRTLSGGTARGVIGTSWNGKDGSGRLVRNGTYTWTLTATPADGQGAALTRTGTVRVTGAAAARRDFVASDGFGEMLTLNSTGGLTYHYGTGKGTFTGKRSGSGWPTTIRAVPYGDLSGDRCNDVLVRFSSGALRAYRPGCGAALTPSTPYTSLGTGWNQYDVLTSPGDLSGDGRPDLIARQASTGDVYLYKATSTGKLSARVKIRSAWTGYKKVLGAGDLNGDGHGDLLAQDRSNELWRYDGTASGQFKSRVKVFADWGASYNVVVGVGDITGDGRADIVSRDTSGAVWRNHGNGKGSFSGRTKITTGWQGYKGVF</sequence>
<dbReference type="SUPFAM" id="SSF50969">
    <property type="entry name" value="YVTN repeat-like/Quinoprotein amine dehydrogenase"/>
    <property type="match status" value="1"/>
</dbReference>
<dbReference type="Proteomes" id="UP000316215">
    <property type="component" value="Chromosome"/>
</dbReference>
<dbReference type="Gene3D" id="2.60.40.4070">
    <property type="match status" value="1"/>
</dbReference>
<dbReference type="PANTHER" id="PTHR44103">
    <property type="entry name" value="PROPROTEIN CONVERTASE P"/>
    <property type="match status" value="1"/>
</dbReference>
<organism evidence="4 5">
    <name type="scientific">Streptomyces calvus</name>
    <dbReference type="NCBI Taxonomy" id="67282"/>
    <lineage>
        <taxon>Bacteria</taxon>
        <taxon>Bacillati</taxon>
        <taxon>Actinomycetota</taxon>
        <taxon>Actinomycetes</taxon>
        <taxon>Kitasatosporales</taxon>
        <taxon>Streptomycetaceae</taxon>
        <taxon>Streptomyces</taxon>
    </lineage>
</organism>
<dbReference type="InterPro" id="IPR011044">
    <property type="entry name" value="Quino_amine_DH_bsu"/>
</dbReference>
<evidence type="ECO:0000256" key="1">
    <source>
        <dbReference type="ARBA" id="ARBA00022729"/>
    </source>
</evidence>
<dbReference type="PANTHER" id="PTHR44103:SF1">
    <property type="entry name" value="PROPROTEIN CONVERTASE P"/>
    <property type="match status" value="1"/>
</dbReference>
<dbReference type="PROSITE" id="PS51318">
    <property type="entry name" value="TAT"/>
    <property type="match status" value="1"/>
</dbReference>
<dbReference type="InterPro" id="IPR013517">
    <property type="entry name" value="FG-GAP"/>
</dbReference>
<gene>
    <name evidence="4" type="ORF">CD934_15780</name>
</gene>
<feature type="domain" description="FlgD/Vpr Ig-like" evidence="3">
    <location>
        <begin position="730"/>
        <end position="791"/>
    </location>
</feature>
<keyword evidence="5" id="KW-1185">Reference proteome</keyword>
<dbReference type="InterPro" id="IPR025965">
    <property type="entry name" value="FlgD/Vpr_Ig-like"/>
</dbReference>
<feature type="region of interest" description="Disordered" evidence="2">
    <location>
        <begin position="439"/>
        <end position="461"/>
    </location>
</feature>
<proteinExistence type="predicted"/>
<dbReference type="AlphaFoldDB" id="A0A514JRL6"/>
<dbReference type="Pfam" id="PF13860">
    <property type="entry name" value="FlgD_ig"/>
    <property type="match status" value="1"/>
</dbReference>
<dbReference type="Gene3D" id="2.130.10.130">
    <property type="entry name" value="Integrin alpha, N-terminal"/>
    <property type="match status" value="1"/>
</dbReference>
<name>A0A514JRL6_9ACTN</name>
<accession>A0A514JRL6</accession>
<dbReference type="SUPFAM" id="SSF69318">
    <property type="entry name" value="Integrin alpha N-terminal domain"/>
    <property type="match status" value="1"/>
</dbReference>
<reference evidence="4 5" key="1">
    <citation type="submission" date="2017-07" db="EMBL/GenBank/DDBJ databases">
        <title>The Complete Genome of Streptomyces asterosporus-ZSY.</title>
        <authorList>
            <person name="Zhang S."/>
        </authorList>
    </citation>
    <scope>NUCLEOTIDE SEQUENCE [LARGE SCALE GENOMIC DNA]</scope>
    <source>
        <strain evidence="4 5">DSM 41452</strain>
    </source>
</reference>
<dbReference type="EMBL" id="CP022310">
    <property type="protein sequence ID" value="QDI69996.1"/>
    <property type="molecule type" value="Genomic_DNA"/>
</dbReference>
<keyword evidence="1" id="KW-0732">Signal</keyword>